<protein>
    <recommendedName>
        <fullName evidence="3">F-box domain-containing protein</fullName>
    </recommendedName>
</protein>
<feature type="region of interest" description="Disordered" evidence="1">
    <location>
        <begin position="338"/>
        <end position="368"/>
    </location>
</feature>
<dbReference type="EnsemblPlants" id="EMT08708">
    <property type="protein sequence ID" value="EMT08708"/>
    <property type="gene ID" value="F775_16407"/>
</dbReference>
<dbReference type="AlphaFoldDB" id="M8C0J4"/>
<dbReference type="PANTHER" id="PTHR34591">
    <property type="entry name" value="OS03G0653100 PROTEIN-RELATED"/>
    <property type="match status" value="1"/>
</dbReference>
<proteinExistence type="predicted"/>
<dbReference type="PANTHER" id="PTHR34591:SF39">
    <property type="entry name" value="F-BOX DOMAIN-CONTAINING PROTEIN"/>
    <property type="match status" value="1"/>
</dbReference>
<organism evidence="2">
    <name type="scientific">Aegilops tauschii</name>
    <name type="common">Tausch's goatgrass</name>
    <name type="synonym">Aegilops squarrosa</name>
    <dbReference type="NCBI Taxonomy" id="37682"/>
    <lineage>
        <taxon>Eukaryota</taxon>
        <taxon>Viridiplantae</taxon>
        <taxon>Streptophyta</taxon>
        <taxon>Embryophyta</taxon>
        <taxon>Tracheophyta</taxon>
        <taxon>Spermatophyta</taxon>
        <taxon>Magnoliopsida</taxon>
        <taxon>Liliopsida</taxon>
        <taxon>Poales</taxon>
        <taxon>Poaceae</taxon>
        <taxon>BOP clade</taxon>
        <taxon>Pooideae</taxon>
        <taxon>Triticodae</taxon>
        <taxon>Triticeae</taxon>
        <taxon>Triticinae</taxon>
        <taxon>Aegilops</taxon>
    </lineage>
</organism>
<evidence type="ECO:0000256" key="1">
    <source>
        <dbReference type="SAM" id="MobiDB-lite"/>
    </source>
</evidence>
<evidence type="ECO:0000313" key="2">
    <source>
        <dbReference type="EnsemblPlants" id="EMT08708"/>
    </source>
</evidence>
<reference evidence="2" key="1">
    <citation type="submission" date="2015-06" db="UniProtKB">
        <authorList>
            <consortium name="EnsemblPlants"/>
        </authorList>
    </citation>
    <scope>IDENTIFICATION</scope>
</reference>
<accession>M8C0J4</accession>
<evidence type="ECO:0008006" key="3">
    <source>
        <dbReference type="Google" id="ProtNLM"/>
    </source>
</evidence>
<dbReference type="ExpressionAtlas" id="M8C0J4">
    <property type="expression patterns" value="baseline"/>
</dbReference>
<feature type="compositionally biased region" description="Acidic residues" evidence="1">
    <location>
        <begin position="345"/>
        <end position="362"/>
    </location>
</feature>
<name>M8C0J4_AEGTA</name>
<sequence length="463" mass="53531">MDQTETLPDDTLANVLRRLPPCAPAAPRCVRRTWCDVVDAHRLLLPHLLPHSLHGIFINYVDYRRPHCFARPSAQKPAIDCNLDFLPGYAHDYKPIADHCNGLLLYRGRTDLLYVANPATRQWEDLCRKGGDYKWNPYLVFDPAVSPHYEVFSIPYVPEKVDLAQDSMEWPPSSWMLDVFSSSTRQWCKRSFLRQGEAMGTVANARLDTLRQVWSGARWRYSVYWRGSLYVHCRGAFVARLSLSDGKYQVIKLPNIAESERERYLGKSEKGVYLAIMADDTVHRLWVYNLVESSEQTDWMLKYHVDLEPWASAWLDNLKGFDKTWTLDGEGDVKKAQEEARCSLEYDDEDEGEDDDGEEEEMLMGGNPEWNSDNDNVLDLEDDRGGFSHYIDFLGFHPYNEVVFLGLSFKVVAYHLKTSKVQYLGNMRPSDYYLLQTNGIYESFPYTPCMIGELQKHTSRSSH</sequence>